<dbReference type="GO" id="GO:0033745">
    <property type="term" value="F:L-methionine-(R)-S-oxide reductase activity"/>
    <property type="evidence" value="ECO:0007669"/>
    <property type="project" value="TreeGrafter"/>
</dbReference>
<evidence type="ECO:0000256" key="1">
    <source>
        <dbReference type="ARBA" id="ARBA00038454"/>
    </source>
</evidence>
<evidence type="ECO:0000313" key="5">
    <source>
        <dbReference type="EMBL" id="KAK7755957.1"/>
    </source>
</evidence>
<keyword evidence="6" id="KW-1185">Reference proteome</keyword>
<feature type="transmembrane region" description="Helical" evidence="3">
    <location>
        <begin position="212"/>
        <end position="236"/>
    </location>
</feature>
<accession>A0AAN9YVB1</accession>
<dbReference type="GO" id="GO:0005829">
    <property type="term" value="C:cytosol"/>
    <property type="evidence" value="ECO:0007669"/>
    <property type="project" value="TreeGrafter"/>
</dbReference>
<gene>
    <name evidence="5" type="ORF">SLS62_001899</name>
</gene>
<dbReference type="AlphaFoldDB" id="A0AAN9YVB1"/>
<feature type="domain" description="GAF" evidence="4">
    <location>
        <begin position="388"/>
        <end position="523"/>
    </location>
</feature>
<dbReference type="Pfam" id="PF13185">
    <property type="entry name" value="GAF_2"/>
    <property type="match status" value="1"/>
</dbReference>
<keyword evidence="3" id="KW-0812">Transmembrane</keyword>
<evidence type="ECO:0000256" key="3">
    <source>
        <dbReference type="SAM" id="Phobius"/>
    </source>
</evidence>
<dbReference type="EMBL" id="JAKJXP020000009">
    <property type="protein sequence ID" value="KAK7755957.1"/>
    <property type="molecule type" value="Genomic_DNA"/>
</dbReference>
<dbReference type="InterPro" id="IPR003018">
    <property type="entry name" value="GAF"/>
</dbReference>
<dbReference type="PANTHER" id="PTHR21021:SF15">
    <property type="entry name" value="FREE METHIONINE-R-SULFOXIDE REDUCTASE"/>
    <property type="match status" value="1"/>
</dbReference>
<evidence type="ECO:0000259" key="4">
    <source>
        <dbReference type="Pfam" id="PF13185"/>
    </source>
</evidence>
<dbReference type="Proteomes" id="UP001320420">
    <property type="component" value="Unassembled WGS sequence"/>
</dbReference>
<organism evidence="5 6">
    <name type="scientific">Diatrype stigma</name>
    <dbReference type="NCBI Taxonomy" id="117547"/>
    <lineage>
        <taxon>Eukaryota</taxon>
        <taxon>Fungi</taxon>
        <taxon>Dikarya</taxon>
        <taxon>Ascomycota</taxon>
        <taxon>Pezizomycotina</taxon>
        <taxon>Sordariomycetes</taxon>
        <taxon>Xylariomycetidae</taxon>
        <taxon>Xylariales</taxon>
        <taxon>Diatrypaceae</taxon>
        <taxon>Diatrype</taxon>
    </lineage>
</organism>
<comment type="caution">
    <text evidence="5">The sequence shown here is derived from an EMBL/GenBank/DDBJ whole genome shotgun (WGS) entry which is preliminary data.</text>
</comment>
<feature type="compositionally biased region" description="Gly residues" evidence="2">
    <location>
        <begin position="258"/>
        <end position="268"/>
    </location>
</feature>
<feature type="region of interest" description="Disordered" evidence="2">
    <location>
        <begin position="245"/>
        <end position="289"/>
    </location>
</feature>
<keyword evidence="3" id="KW-1133">Transmembrane helix</keyword>
<evidence type="ECO:0000256" key="2">
    <source>
        <dbReference type="SAM" id="MobiDB-lite"/>
    </source>
</evidence>
<dbReference type="Gene3D" id="3.30.450.40">
    <property type="match status" value="1"/>
</dbReference>
<dbReference type="PANTHER" id="PTHR21021">
    <property type="entry name" value="GAF/PUTATIVE CYTOSKELETAL PROTEIN"/>
    <property type="match status" value="1"/>
</dbReference>
<feature type="compositionally biased region" description="Low complexity" evidence="2">
    <location>
        <begin position="269"/>
        <end position="280"/>
    </location>
</feature>
<dbReference type="InterPro" id="IPR029016">
    <property type="entry name" value="GAF-like_dom_sf"/>
</dbReference>
<sequence length="528" mass="55166">MNRLPETNGNVVTSWIPLETAWAGNPDCAGLLWNYHDNIIAGYDPGYGVTASPDVTCHPKAVTTWWLQERLGPNTETVVSLGPVTCPEDYYTATQRAQDPSSTLVACCPSGYEYDGKIMSQGGTGQCTSQVAEGDVLSYIARDQDGSWATQTSTAATATSVVGVQINGWKFAGETGTTTGTGSVALAASSQTAPVDASSRGSGPFGTDAAKIGIGIGVSLGVTGLVALGAGVLMMYRARKAARPLHHHPPPLVEKDLSGGGGGGGGGSRSVSSSQSSSRQYAPEAVVQDANPRVETLHYPVEQNWGGVGVGSAGVGGVGVGVDGYSAERPAYSAAYGVTVPHGEMEGTTPTRLSGVNERIQRRMELEGEFERNIKVHADASNFADGATKDQAYEQVLLQAEGLFDGQRNWVSFYTLDPKDTSGLQLVLGPFQGKVACQVIAFGKGVCGTAAAEQTTQLVPNVEQFPGHIACDADSRSEIVVPIVVGDAEARRLVAIIDVDCAEVNGFDEVDQRYLEKLAGLLAKGCDW</sequence>
<name>A0AAN9YVB1_9PEZI</name>
<keyword evidence="3" id="KW-0472">Membrane</keyword>
<dbReference type="SUPFAM" id="SSF55781">
    <property type="entry name" value="GAF domain-like"/>
    <property type="match status" value="1"/>
</dbReference>
<comment type="similarity">
    <text evidence="1">Belongs to the free Met sulfoxide reductase family.</text>
</comment>
<proteinExistence type="inferred from homology"/>
<evidence type="ECO:0000313" key="6">
    <source>
        <dbReference type="Proteomes" id="UP001320420"/>
    </source>
</evidence>
<protein>
    <recommendedName>
        <fullName evidence="4">GAF domain-containing protein</fullName>
    </recommendedName>
</protein>
<dbReference type="InterPro" id="IPR051330">
    <property type="entry name" value="Phosphatase_reg/MetRdx"/>
</dbReference>
<reference evidence="5 6" key="1">
    <citation type="submission" date="2024-02" db="EMBL/GenBank/DDBJ databases">
        <title>De novo assembly and annotation of 12 fungi associated with fruit tree decline syndrome in Ontario, Canada.</title>
        <authorList>
            <person name="Sulman M."/>
            <person name="Ellouze W."/>
            <person name="Ilyukhin E."/>
        </authorList>
    </citation>
    <scope>NUCLEOTIDE SEQUENCE [LARGE SCALE GENOMIC DNA]</scope>
    <source>
        <strain evidence="5 6">M11/M66-122</strain>
    </source>
</reference>